<feature type="repeat" description="WD" evidence="10">
    <location>
        <begin position="177"/>
        <end position="208"/>
    </location>
</feature>
<evidence type="ECO:0000256" key="4">
    <source>
        <dbReference type="ARBA" id="ARBA00022574"/>
    </source>
</evidence>
<evidence type="ECO:0000256" key="8">
    <source>
        <dbReference type="ARBA" id="ARBA00023163"/>
    </source>
</evidence>
<sequence>MVQITVPDWVVHRADERSKRTTIYSLSVHPDGTRLATGGLDTKIQIWATAPIQDEDVQAPRLLCTLARHTGAVLAVRWSHNGRYLASGSDDTVALIWELVETNTADAGTGTSTAMSTGFGSEANVEYWRPCRRLPGHTSDVTDVAWSETDAYLATVGLDSLVMIWSANDSFDRIRTIRGHHGFVKGVAFDPIDQFLATSSDDRTVKIWRTSDWGLEASVTEPFKGSPSSTFFHRLSWSPDGSHLLTANAMNGPVFVSSVIDRYTWASDIALVGHENAVSVAACSPQWFQGTPSPDAPPVTVVALGAQDQSLSVWMTGMPRPLLVARDLFERHVMDLQWSADGYTLYACSSDGSVAALAFTAEDLAPLVPDHVLTKARTKYGFMPSARTTTKRSPLPLAPAPVLSTLRPPPPPPLVTKISRDPSERLVQKITRAKNGKRRICPTPVGSNPDYALAQQTAPTVHGTTNNSLVSWPKPPSNTHALGPKGTSRPNSLLSPHTLDVSISHTDWAPRDVHVLSHLRVAACHGVVEVRNEADGAEVTWLAEERVQWRDCLYSPVLSTAVSERLIVFSLVDGSFLWYTCAGRRIATLMTPEPCTQLATQGAYVAAITRDGYICRWNAVTGAAHGQLVRLPRDDVSSFFVHTNGVPVAVVRGRQVALAWDERKKTFVCVAQGSLARLSAAWHVSVHDSHTMVQGPVVRVERMLNDVLTTPGESLASPDTASSATLRHLEMRLQAAELLDSPTEYRNALLALGRHLAEEGLWNQADDLLRMFLGPIYYRPNEPAWDSTVLGMSKRQLLSSLLVTMEHGKLDSLVQGVSEVLHALE</sequence>
<dbReference type="OMA" id="SEGWWMI"/>
<comment type="caution">
    <text evidence="15">The sequence shown here is derived from an EMBL/GenBank/DDBJ whole genome shotgun (WGS) entry which is preliminary data.</text>
</comment>
<dbReference type="InterPro" id="IPR019775">
    <property type="entry name" value="WD40_repeat_CS"/>
</dbReference>
<evidence type="ECO:0000256" key="1">
    <source>
        <dbReference type="ARBA" id="ARBA00004123"/>
    </source>
</evidence>
<keyword evidence="5 11" id="KW-0677">Repeat</keyword>
<evidence type="ECO:0000256" key="11">
    <source>
        <dbReference type="RuleBase" id="RU364014"/>
    </source>
</evidence>
<evidence type="ECO:0000313" key="16">
    <source>
        <dbReference type="Proteomes" id="UP000008837"/>
    </source>
</evidence>
<feature type="region of interest" description="Disordered" evidence="12">
    <location>
        <begin position="460"/>
        <end position="494"/>
    </location>
</feature>
<dbReference type="SMART" id="SM00320">
    <property type="entry name" value="WD40"/>
    <property type="match status" value="7"/>
</dbReference>
<keyword evidence="8 11" id="KW-0804">Transcription</keyword>
<dbReference type="AlphaFoldDB" id="A8QD16"/>
<keyword evidence="3 11" id="KW-0678">Repressor</keyword>
<evidence type="ECO:0000256" key="12">
    <source>
        <dbReference type="SAM" id="MobiDB-lite"/>
    </source>
</evidence>
<feature type="repeat" description="WD" evidence="10">
    <location>
        <begin position="134"/>
        <end position="166"/>
    </location>
</feature>
<dbReference type="VEuPathDB" id="FungiDB:MGL_4084"/>
<dbReference type="PANTHER" id="PTHR13831">
    <property type="entry name" value="MEMBER OF THE HIR1 FAMILY OF WD-REPEAT PROTEINS"/>
    <property type="match status" value="1"/>
</dbReference>
<dbReference type="FunCoup" id="A8QD16">
    <property type="interactions" value="311"/>
</dbReference>
<dbReference type="PROSITE" id="PS50294">
    <property type="entry name" value="WD_REPEATS_REGION"/>
    <property type="match status" value="4"/>
</dbReference>
<dbReference type="GO" id="GO:0000417">
    <property type="term" value="C:HIR complex"/>
    <property type="evidence" value="ECO:0007669"/>
    <property type="project" value="TreeGrafter"/>
</dbReference>
<dbReference type="SUPFAM" id="SSF50978">
    <property type="entry name" value="WD40 repeat-like"/>
    <property type="match status" value="2"/>
</dbReference>
<evidence type="ECO:0000313" key="15">
    <source>
        <dbReference type="EMBL" id="EDP41535.1"/>
    </source>
</evidence>
<evidence type="ECO:0000259" key="14">
    <source>
        <dbReference type="Pfam" id="PF24105"/>
    </source>
</evidence>
<feature type="repeat" description="WD" evidence="10">
    <location>
        <begin position="16"/>
        <end position="47"/>
    </location>
</feature>
<reference evidence="15 16" key="1">
    <citation type="journal article" date="2007" name="Proc. Natl. Acad. Sci. U.S.A.">
        <title>Dandruff-associated Malassezia genomes reveal convergent and divergent virulence traits shared with plant and human fungal pathogens.</title>
        <authorList>
            <person name="Xu J."/>
            <person name="Saunders C.W."/>
            <person name="Hu P."/>
            <person name="Grant R.A."/>
            <person name="Boekhout T."/>
            <person name="Kuramae E.E."/>
            <person name="Kronstad J.W."/>
            <person name="Deangelis Y.M."/>
            <person name="Reeder N.L."/>
            <person name="Johnstone K.R."/>
            <person name="Leland M."/>
            <person name="Fieno A.M."/>
            <person name="Begley W.M."/>
            <person name="Sun Y."/>
            <person name="Lacey M.P."/>
            <person name="Chaudhary T."/>
            <person name="Keough T."/>
            <person name="Chu L."/>
            <person name="Sears R."/>
            <person name="Yuan B."/>
            <person name="Dawson T.L.Jr."/>
        </authorList>
    </citation>
    <scope>NUCLEOTIDE SEQUENCE [LARGE SCALE GENOMIC DNA]</scope>
    <source>
        <strain evidence="16">ATCC MYA-4612 / CBS 7966</strain>
    </source>
</reference>
<proteinExistence type="inferred from homology"/>
<name>A8QD16_MALGO</name>
<protein>
    <recommendedName>
        <fullName evidence="11">Protein HIR</fullName>
    </recommendedName>
</protein>
<dbReference type="Pfam" id="PF24105">
    <property type="entry name" value="Beta-prop_CAF1B_HIR1"/>
    <property type="match status" value="1"/>
</dbReference>
<feature type="compositionally biased region" description="Polar residues" evidence="12">
    <location>
        <begin position="460"/>
        <end position="470"/>
    </location>
</feature>
<dbReference type="Pfam" id="PF07569">
    <property type="entry name" value="Hira"/>
    <property type="match status" value="1"/>
</dbReference>
<dbReference type="GO" id="GO:0000785">
    <property type="term" value="C:chromatin"/>
    <property type="evidence" value="ECO:0007669"/>
    <property type="project" value="TreeGrafter"/>
</dbReference>
<organism evidence="15 16">
    <name type="scientific">Malassezia globosa (strain ATCC MYA-4612 / CBS 7966)</name>
    <name type="common">Dandruff-associated fungus</name>
    <dbReference type="NCBI Taxonomy" id="425265"/>
    <lineage>
        <taxon>Eukaryota</taxon>
        <taxon>Fungi</taxon>
        <taxon>Dikarya</taxon>
        <taxon>Basidiomycota</taxon>
        <taxon>Ustilaginomycotina</taxon>
        <taxon>Malasseziomycetes</taxon>
        <taxon>Malasseziales</taxon>
        <taxon>Malasseziaceae</taxon>
        <taxon>Malassezia</taxon>
    </lineage>
</organism>
<evidence type="ECO:0000256" key="3">
    <source>
        <dbReference type="ARBA" id="ARBA00022491"/>
    </source>
</evidence>
<gene>
    <name evidence="15" type="ORF">MGL_4084</name>
</gene>
<dbReference type="GO" id="GO:0006351">
    <property type="term" value="P:DNA-templated transcription"/>
    <property type="evidence" value="ECO:0007669"/>
    <property type="project" value="InterPro"/>
</dbReference>
<comment type="subcellular location">
    <subcellularLocation>
        <location evidence="1 11">Nucleus</location>
    </subcellularLocation>
</comment>
<evidence type="ECO:0000256" key="6">
    <source>
        <dbReference type="ARBA" id="ARBA00022853"/>
    </source>
</evidence>
<keyword evidence="16" id="KW-1185">Reference proteome</keyword>
<evidence type="ECO:0000256" key="2">
    <source>
        <dbReference type="ARBA" id="ARBA00007306"/>
    </source>
</evidence>
<dbReference type="GO" id="GO:0006355">
    <property type="term" value="P:regulation of DNA-templated transcription"/>
    <property type="evidence" value="ECO:0007669"/>
    <property type="project" value="InterPro"/>
</dbReference>
<feature type="domain" description="CAF1B/HIR1 beta-propeller" evidence="14">
    <location>
        <begin position="31"/>
        <end position="364"/>
    </location>
</feature>
<evidence type="ECO:0000259" key="13">
    <source>
        <dbReference type="Pfam" id="PF07569"/>
    </source>
</evidence>
<dbReference type="Gene3D" id="2.130.10.10">
    <property type="entry name" value="YVTN repeat-like/Quinoprotein amine dehydrogenase"/>
    <property type="match status" value="2"/>
</dbReference>
<dbReference type="GeneID" id="5853068"/>
<keyword evidence="7 11" id="KW-0805">Transcription regulation</keyword>
<evidence type="ECO:0000256" key="9">
    <source>
        <dbReference type="ARBA" id="ARBA00023242"/>
    </source>
</evidence>
<evidence type="ECO:0000256" key="5">
    <source>
        <dbReference type="ARBA" id="ARBA00022737"/>
    </source>
</evidence>
<dbReference type="STRING" id="425265.A8QD16"/>
<dbReference type="GO" id="GO:0006338">
    <property type="term" value="P:chromatin remodeling"/>
    <property type="evidence" value="ECO:0007669"/>
    <property type="project" value="InterPro"/>
</dbReference>
<dbReference type="InParanoid" id="A8QD16"/>
<dbReference type="InterPro" id="IPR055410">
    <property type="entry name" value="Beta-prop_CAF1B_HIR1"/>
</dbReference>
<keyword evidence="9 11" id="KW-0539">Nucleus</keyword>
<dbReference type="PROSITE" id="PS50082">
    <property type="entry name" value="WD_REPEATS_2"/>
    <property type="match status" value="4"/>
</dbReference>
<comment type="function">
    <text evidence="11">Required for replication-independent chromatin assembly and for the periodic repression of histone gene transcription during the cell cycle.</text>
</comment>
<feature type="domain" description="Protein HIRA-like C-terminal" evidence="13">
    <location>
        <begin position="585"/>
        <end position="770"/>
    </location>
</feature>
<dbReference type="GO" id="GO:0031491">
    <property type="term" value="F:nucleosome binding"/>
    <property type="evidence" value="ECO:0007669"/>
    <property type="project" value="TreeGrafter"/>
</dbReference>
<dbReference type="RefSeq" id="XP_001728749.1">
    <property type="nucleotide sequence ID" value="XM_001728697.1"/>
</dbReference>
<accession>A8QD16</accession>
<dbReference type="InterPro" id="IPR015943">
    <property type="entry name" value="WD40/YVTN_repeat-like_dom_sf"/>
</dbReference>
<evidence type="ECO:0000256" key="10">
    <source>
        <dbReference type="PROSITE-ProRule" id="PRU00221"/>
    </source>
</evidence>
<feature type="repeat" description="WD" evidence="10">
    <location>
        <begin position="66"/>
        <end position="107"/>
    </location>
</feature>
<keyword evidence="4 10" id="KW-0853">WD repeat</keyword>
<dbReference type="Proteomes" id="UP000008837">
    <property type="component" value="Unassembled WGS sequence"/>
</dbReference>
<dbReference type="InterPro" id="IPR011494">
    <property type="entry name" value="HIRA-like_C"/>
</dbReference>
<evidence type="ECO:0000256" key="7">
    <source>
        <dbReference type="ARBA" id="ARBA00023015"/>
    </source>
</evidence>
<dbReference type="PROSITE" id="PS00678">
    <property type="entry name" value="WD_REPEATS_1"/>
    <property type="match status" value="1"/>
</dbReference>
<dbReference type="GO" id="GO:0005634">
    <property type="term" value="C:nucleus"/>
    <property type="evidence" value="ECO:0007669"/>
    <property type="project" value="UniProtKB-SubCell"/>
</dbReference>
<dbReference type="KEGG" id="mgl:MGL_4084"/>
<dbReference type="InterPro" id="IPR036322">
    <property type="entry name" value="WD40_repeat_dom_sf"/>
</dbReference>
<dbReference type="InterPro" id="IPR031120">
    <property type="entry name" value="HIR1-like"/>
</dbReference>
<comment type="similarity">
    <text evidence="2 11">Belongs to the WD repeat HIR1 family.</text>
</comment>
<dbReference type="InterPro" id="IPR001680">
    <property type="entry name" value="WD40_rpt"/>
</dbReference>
<dbReference type="EMBL" id="AAYY01000020">
    <property type="protein sequence ID" value="EDP41535.1"/>
    <property type="molecule type" value="Genomic_DNA"/>
</dbReference>
<dbReference type="PANTHER" id="PTHR13831:SF0">
    <property type="entry name" value="PROTEIN HIRA"/>
    <property type="match status" value="1"/>
</dbReference>
<keyword evidence="6 11" id="KW-0156">Chromatin regulator</keyword>
<dbReference type="OrthoDB" id="1741719at2759"/>
<dbReference type="CDD" id="cd00200">
    <property type="entry name" value="WD40"/>
    <property type="match status" value="1"/>
</dbReference>